<evidence type="ECO:0000313" key="5">
    <source>
        <dbReference type="EMBL" id="SVB66439.1"/>
    </source>
</evidence>
<keyword evidence="2" id="KW-0378">Hydrolase</keyword>
<sequence length="387" mass="42327">MRILHTSDWHLGRNFNRVPLLEEQRRFVDQVVEVVASEGIDLVVVAGDVFDKGLPPAEAVEVWHDALQRIVEAGAQVVAISGNHDQGERIEVPSQLLKPGIVIRGRRSPSRVVLDFTDGPLLVAPIPFLNPFLVRDLHTGEGVATHQSVVEGWLAATGEAAELAPRSLAVSHAFVRGGEASDSERKLHKPNQQVGGADLVDAKVYEGFSYVALGHLHRPQVVGEDRVAYCGSPIPYSFSETAKKSVRLVELGSDGSIVQVKLIPVDAGRKVVTLRGTLDELLSDPAHDLGGKADRFFVRAELTDTIRQRDPMNKLRVRFPHISELSYVEHVRDDAPGRVRGPEPDLDPLELTLRYWEESVGSPPTDAEAKILQAAIQAGFDDVEVPA</sequence>
<dbReference type="CDD" id="cd00840">
    <property type="entry name" value="MPP_Mre11_N"/>
    <property type="match status" value="1"/>
</dbReference>
<evidence type="ECO:0000256" key="2">
    <source>
        <dbReference type="ARBA" id="ARBA00022801"/>
    </source>
</evidence>
<dbReference type="InterPro" id="IPR050535">
    <property type="entry name" value="DNA_Repair-Maintenance_Comp"/>
</dbReference>
<evidence type="ECO:0000256" key="1">
    <source>
        <dbReference type="ARBA" id="ARBA00022722"/>
    </source>
</evidence>
<dbReference type="Pfam" id="PF00149">
    <property type="entry name" value="Metallophos"/>
    <property type="match status" value="1"/>
</dbReference>
<protein>
    <recommendedName>
        <fullName evidence="4">Calcineurin-like phosphoesterase domain-containing protein</fullName>
    </recommendedName>
</protein>
<evidence type="ECO:0000259" key="4">
    <source>
        <dbReference type="Pfam" id="PF00149"/>
    </source>
</evidence>
<dbReference type="NCBIfam" id="TIGR00619">
    <property type="entry name" value="sbcd"/>
    <property type="match status" value="1"/>
</dbReference>
<dbReference type="InterPro" id="IPR004843">
    <property type="entry name" value="Calcineurin-like_PHP"/>
</dbReference>
<dbReference type="PANTHER" id="PTHR30337:SF0">
    <property type="entry name" value="NUCLEASE SBCCD SUBUNIT D"/>
    <property type="match status" value="1"/>
</dbReference>
<dbReference type="Gene3D" id="3.60.21.10">
    <property type="match status" value="1"/>
</dbReference>
<dbReference type="InterPro" id="IPR041796">
    <property type="entry name" value="Mre11_N"/>
</dbReference>
<proteinExistence type="predicted"/>
<name>A0A382FUW4_9ZZZZ</name>
<dbReference type="GO" id="GO:0008408">
    <property type="term" value="F:3'-5' exonuclease activity"/>
    <property type="evidence" value="ECO:0007669"/>
    <property type="project" value="InterPro"/>
</dbReference>
<dbReference type="AlphaFoldDB" id="A0A382FUW4"/>
<dbReference type="PANTHER" id="PTHR30337">
    <property type="entry name" value="COMPONENT OF ATP-DEPENDENT DSDNA EXONUCLEASE"/>
    <property type="match status" value="1"/>
</dbReference>
<accession>A0A382FUW4</accession>
<dbReference type="SUPFAM" id="SSF56300">
    <property type="entry name" value="Metallo-dependent phosphatases"/>
    <property type="match status" value="1"/>
</dbReference>
<evidence type="ECO:0000256" key="3">
    <source>
        <dbReference type="ARBA" id="ARBA00022839"/>
    </source>
</evidence>
<reference evidence="5" key="1">
    <citation type="submission" date="2018-05" db="EMBL/GenBank/DDBJ databases">
        <authorList>
            <person name="Lanie J.A."/>
            <person name="Ng W.-L."/>
            <person name="Kazmierczak K.M."/>
            <person name="Andrzejewski T.M."/>
            <person name="Davidsen T.M."/>
            <person name="Wayne K.J."/>
            <person name="Tettelin H."/>
            <person name="Glass J.I."/>
            <person name="Rusch D."/>
            <person name="Podicherti R."/>
            <person name="Tsui H.-C.T."/>
            <person name="Winkler M.E."/>
        </authorList>
    </citation>
    <scope>NUCLEOTIDE SEQUENCE</scope>
</reference>
<organism evidence="5">
    <name type="scientific">marine metagenome</name>
    <dbReference type="NCBI Taxonomy" id="408172"/>
    <lineage>
        <taxon>unclassified sequences</taxon>
        <taxon>metagenomes</taxon>
        <taxon>ecological metagenomes</taxon>
    </lineage>
</organism>
<dbReference type="GO" id="GO:0006259">
    <property type="term" value="P:DNA metabolic process"/>
    <property type="evidence" value="ECO:0007669"/>
    <property type="project" value="InterPro"/>
</dbReference>
<gene>
    <name evidence="5" type="ORF">METZ01_LOCUS219293</name>
</gene>
<keyword evidence="1" id="KW-0540">Nuclease</keyword>
<dbReference type="GO" id="GO:0004519">
    <property type="term" value="F:endonuclease activity"/>
    <property type="evidence" value="ECO:0007669"/>
    <property type="project" value="InterPro"/>
</dbReference>
<dbReference type="InterPro" id="IPR004593">
    <property type="entry name" value="SbcD"/>
</dbReference>
<keyword evidence="3" id="KW-0269">Exonuclease</keyword>
<dbReference type="EMBL" id="UINC01051823">
    <property type="protein sequence ID" value="SVB66439.1"/>
    <property type="molecule type" value="Genomic_DNA"/>
</dbReference>
<dbReference type="InterPro" id="IPR029052">
    <property type="entry name" value="Metallo-depent_PP-like"/>
</dbReference>
<feature type="domain" description="Calcineurin-like phosphoesterase" evidence="4">
    <location>
        <begin position="1"/>
        <end position="219"/>
    </location>
</feature>